<dbReference type="PANTHER" id="PTHR37469:SF2">
    <property type="entry name" value="CELLOBIONIC ACID PHOSPHORYLASE"/>
    <property type="match status" value="1"/>
</dbReference>
<reference evidence="6 7" key="1">
    <citation type="submission" date="2016-03" db="EMBL/GenBank/DDBJ databases">
        <authorList>
            <person name="Cho S.-Y."/>
            <person name="Lim S."/>
            <person name="Kim H."/>
            <person name="Soh E.H."/>
            <person name="Moon J.S."/>
        </authorList>
    </citation>
    <scope>NUCLEOTIDE SEQUENCE [LARGE SCALE GENOMIC DNA]</scope>
    <source>
        <strain evidence="6 7">KCTC 3810</strain>
    </source>
</reference>
<keyword evidence="1" id="KW-0328">Glycosyltransferase</keyword>
<feature type="domain" description="SOGP N-terminal" evidence="5">
    <location>
        <begin position="19"/>
        <end position="223"/>
    </location>
</feature>
<evidence type="ECO:0000259" key="3">
    <source>
        <dbReference type="Pfam" id="PF17167"/>
    </source>
</evidence>
<dbReference type="Proteomes" id="UP000078447">
    <property type="component" value="Unassembled WGS sequence"/>
</dbReference>
<dbReference type="InterPro" id="IPR052047">
    <property type="entry name" value="GH94_Enzymes"/>
</dbReference>
<dbReference type="Pfam" id="PF17167">
    <property type="entry name" value="Glyco_hydro_94"/>
    <property type="match status" value="1"/>
</dbReference>
<dbReference type="InterPro" id="IPR053831">
    <property type="entry name" value="SOGP_N"/>
</dbReference>
<comment type="caution">
    <text evidence="6">The sequence shown here is derived from an EMBL/GenBank/DDBJ whole genome shotgun (WGS) entry which is preliminary data.</text>
</comment>
<evidence type="ECO:0000313" key="6">
    <source>
        <dbReference type="EMBL" id="OAN15749.1"/>
    </source>
</evidence>
<dbReference type="PANTHER" id="PTHR37469">
    <property type="entry name" value="CELLOBIONIC ACID PHOSPHORYLASE-RELATED"/>
    <property type="match status" value="1"/>
</dbReference>
<evidence type="ECO:0008006" key="8">
    <source>
        <dbReference type="Google" id="ProtNLM"/>
    </source>
</evidence>
<proteinExistence type="predicted"/>
<evidence type="ECO:0000256" key="2">
    <source>
        <dbReference type="ARBA" id="ARBA00022679"/>
    </source>
</evidence>
<dbReference type="SUPFAM" id="SSF48208">
    <property type="entry name" value="Six-hairpin glycosidases"/>
    <property type="match status" value="1"/>
</dbReference>
<accession>A0ABX2VD99</accession>
<evidence type="ECO:0000259" key="5">
    <source>
        <dbReference type="Pfam" id="PF21958"/>
    </source>
</evidence>
<name>A0ABX2VD99_9BACL</name>
<evidence type="ECO:0000313" key="7">
    <source>
        <dbReference type="Proteomes" id="UP000078447"/>
    </source>
</evidence>
<dbReference type="InterPro" id="IPR008928">
    <property type="entry name" value="6-hairpin_glycosidase_sf"/>
</dbReference>
<dbReference type="Gene3D" id="1.50.10.10">
    <property type="match status" value="1"/>
</dbReference>
<keyword evidence="7" id="KW-1185">Reference proteome</keyword>
<dbReference type="InterPro" id="IPR033432">
    <property type="entry name" value="GH94_catalytic"/>
</dbReference>
<organism evidence="6 7">
    <name type="scientific">Exiguobacterium undae</name>
    <dbReference type="NCBI Taxonomy" id="169177"/>
    <lineage>
        <taxon>Bacteria</taxon>
        <taxon>Bacillati</taxon>
        <taxon>Bacillota</taxon>
        <taxon>Bacilli</taxon>
        <taxon>Bacillales</taxon>
        <taxon>Bacillales Family XII. Incertae Sedis</taxon>
        <taxon>Exiguobacterium</taxon>
    </lineage>
</organism>
<feature type="domain" description="Glycosyl hydrolase 94 catalytic" evidence="3">
    <location>
        <begin position="599"/>
        <end position="923"/>
    </location>
</feature>
<dbReference type="RefSeq" id="WP_051524007.1">
    <property type="nucleotide sequence ID" value="NZ_LVVL01000001.1"/>
</dbReference>
<dbReference type="Pfam" id="PF21958">
    <property type="entry name" value="SOGP_N"/>
    <property type="match status" value="1"/>
</dbReference>
<evidence type="ECO:0000259" key="4">
    <source>
        <dbReference type="Pfam" id="PF21250"/>
    </source>
</evidence>
<gene>
    <name evidence="6" type="ORF">A3783_07400</name>
</gene>
<keyword evidence="2" id="KW-0808">Transferase</keyword>
<dbReference type="EMBL" id="LVVL01000001">
    <property type="protein sequence ID" value="OAN15749.1"/>
    <property type="molecule type" value="Genomic_DNA"/>
</dbReference>
<dbReference type="InterPro" id="IPR012341">
    <property type="entry name" value="6hp_glycosidase-like_sf"/>
</dbReference>
<evidence type="ECO:0000256" key="1">
    <source>
        <dbReference type="ARBA" id="ARBA00022676"/>
    </source>
</evidence>
<sequence length="1073" mass="122134">MNMMTKKLQLQQGETLVTLTPFGDIQQLKYGQLMINQLIHHPLDGSLMNFYVRFNGGEALPLLGIASPSTFELSDSHIRWSGNHGDFTYTVTALVHSDGLRFDLSFDGEGRYDVTYVQDLGLADEAGVRTNEAYMAQYIDYAKYDSVLLARQNQQQSTGFPGVLMACSEDIAEYATDGFDVYGTDYRKTNRPEGLNGRLASRIYQYEFALPTIRTREIDLSETDTLWFELRIAPHLEEALSEDTIGSMPELGTKPSAGWEKITRPFARTQNITLSGEPVSEDRLHELYPDRQLEEYVDGQLLSFFTPDGGHVVLQEKELLVERSHGNILLTAGSLMPAAPKLATTVFMNGVFNSHIVWGNTNYNKWMTNIRNPLNIPKTSGQRIYVEYEGTNHLLTLPSLFEMGMQEAVWHYFIGSETITVRTVIGAESPVIQLSINSTQPLRFKVSQQIAMHTQEYVVPFQMQQQDKRLLFSADPDADSSAHLPDLTYTIEADQQFTIRQSSDGFDRGFEDDLIWMQFDETNILTLRLGVGKDRLVFEEQEEKRLYDVWMNRYRNGLHFESKADKWQAMDMQVRWYVQNMRIHYQSPHGLEQYGGAAWGTRDVSQGPMEFLLATGHFEEARALVLTIFSHQFEAGDWPQWFMFDEYEGIQQEDSHGDIIVWPLKAVSDYLIRTNDLSCLEEIIPFRNKTGEVVSEKSLVHHIEQAIQKIEDDFVGDSVFSAYGGGDWDDTLQPADEELKRNLISTWTVALTYQMMDQLSSALSSIQPLSLKLKRLSAEIKRQFEKEMILDDVIPGFLHVTDQGYQPMIHPSDETLRMKYRLLPMTRSIISELVSKEQANQNMTLIAEHLKFPDGVRLMDKPAAYRGGVSHHFMRAEQAANFGREIGLQYVHAHIRYIEALTKLGRSAETVTALEVINPVSMTAVPNAALRQRNAYFSSSDGDFKTRYEAQDQFDRLKEGSVAVKGGWRIYSSGPGIWFNQLLSHVLGIRIHEDELEFDPVVSEPVEFSLHLFGTPYQIQLKQGKSFSIACNGQELTGTSILNPYRTSGRRVSREELEQTTGDINRIIITVEG</sequence>
<feature type="domain" description="Glycoside phosphorylase super sandwich" evidence="4">
    <location>
        <begin position="288"/>
        <end position="506"/>
    </location>
</feature>
<protein>
    <recommendedName>
        <fullName evidence="8">Cellobiose phosphorylase</fullName>
    </recommendedName>
</protein>
<dbReference type="Pfam" id="PF21250">
    <property type="entry name" value="SOGP_2nd"/>
    <property type="match status" value="1"/>
</dbReference>
<dbReference type="InterPro" id="IPR048771">
    <property type="entry name" value="SOGP_2nd"/>
</dbReference>